<evidence type="ECO:0000313" key="1">
    <source>
        <dbReference type="EMBL" id="MEJ8638584.1"/>
    </source>
</evidence>
<comment type="caution">
    <text evidence="1">The sequence shown here is derived from an EMBL/GenBank/DDBJ whole genome shotgun (WGS) entry which is preliminary data.</text>
</comment>
<reference evidence="1" key="1">
    <citation type="submission" date="2024-03" db="EMBL/GenBank/DDBJ databases">
        <title>Novel Streptomyces species of biotechnological and ecological value are a feature of Machair soil.</title>
        <authorList>
            <person name="Prole J.R."/>
            <person name="Goodfellow M."/>
            <person name="Allenby N."/>
            <person name="Ward A.C."/>
        </authorList>
    </citation>
    <scope>NUCLEOTIDE SEQUENCE</scope>
    <source>
        <strain evidence="1">MS2.AVA.5</strain>
    </source>
</reference>
<protein>
    <submittedName>
        <fullName evidence="1">Uncharacterized protein</fullName>
    </submittedName>
</protein>
<organism evidence="1 2">
    <name type="scientific">Streptomyces achmelvichensis</name>
    <dbReference type="NCBI Taxonomy" id="3134111"/>
    <lineage>
        <taxon>Bacteria</taxon>
        <taxon>Bacillati</taxon>
        <taxon>Actinomycetota</taxon>
        <taxon>Actinomycetes</taxon>
        <taxon>Kitasatosporales</taxon>
        <taxon>Streptomycetaceae</taxon>
        <taxon>Streptomyces</taxon>
    </lineage>
</organism>
<dbReference type="Proteomes" id="UP001377168">
    <property type="component" value="Unassembled WGS sequence"/>
</dbReference>
<name>A0ACC6Q4L1_9ACTN</name>
<sequence length="292" mass="30570">MAATSLTPYARLPRAHARLHVLHSTVDAAGRAHWLLAGRPHVPDGVLENHPDGISGRISDGISDRVPYDALVVTVDGGSAHATELSAVTARNPRLDALPDGGFVVADTARIQIFGAQGRASWTLDPGGDVDHVLTDASGALWIAQGPAVRRLSLTGGVLGEFVALPGPTGTADCLSLNVGAHAAWAGTRTGLLEIRDGQPVTVRTGPVKGTHGLAVHGDRLALLGGHGYDHSRLVMCLLTETAAEPVAYGTLVLPDGGELGRRRLVNRGPRLYVQSEPYSEWCVLDLGHGRP</sequence>
<evidence type="ECO:0000313" key="2">
    <source>
        <dbReference type="Proteomes" id="UP001377168"/>
    </source>
</evidence>
<keyword evidence="2" id="KW-1185">Reference proteome</keyword>
<accession>A0ACC6Q4L1</accession>
<gene>
    <name evidence="1" type="ORF">WKI67_35030</name>
</gene>
<dbReference type="EMBL" id="JBBKAJ010000022">
    <property type="protein sequence ID" value="MEJ8638584.1"/>
    <property type="molecule type" value="Genomic_DNA"/>
</dbReference>
<proteinExistence type="predicted"/>